<evidence type="ECO:0000313" key="7">
    <source>
        <dbReference type="EMBL" id="WAH38009.1"/>
    </source>
</evidence>
<dbReference type="PROSITE" id="PS00041">
    <property type="entry name" value="HTH_ARAC_FAMILY_1"/>
    <property type="match status" value="1"/>
</dbReference>
<dbReference type="PANTHER" id="PTHR43280:SF10">
    <property type="entry name" value="REGULATORY PROTEIN POCR"/>
    <property type="match status" value="1"/>
</dbReference>
<dbReference type="RefSeq" id="WP_268045551.1">
    <property type="nucleotide sequence ID" value="NZ_CP104064.1"/>
</dbReference>
<dbReference type="Pfam" id="PF00072">
    <property type="entry name" value="Response_reg"/>
    <property type="match status" value="1"/>
</dbReference>
<dbReference type="CDD" id="cd00156">
    <property type="entry name" value="REC"/>
    <property type="match status" value="1"/>
</dbReference>
<evidence type="ECO:0000256" key="3">
    <source>
        <dbReference type="ARBA" id="ARBA00023163"/>
    </source>
</evidence>
<dbReference type="PROSITE" id="PS01124">
    <property type="entry name" value="HTH_ARAC_FAMILY_2"/>
    <property type="match status" value="1"/>
</dbReference>
<evidence type="ECO:0000259" key="6">
    <source>
        <dbReference type="PROSITE" id="PS50110"/>
    </source>
</evidence>
<keyword evidence="4" id="KW-0597">Phosphoprotein</keyword>
<dbReference type="InterPro" id="IPR018060">
    <property type="entry name" value="HTH_AraC"/>
</dbReference>
<sequence>MTDLLIVDDDAECCREIHVMLENSQYNYLTTTVSTTAERGLHVLKQSQPDLVLFDMSLPDMSGVDFAKQAIQLHPQTFAIVITQLKMFDPVYEAINAGCSGYLLKPLSKSELLALFDRLFQLRLLRQGSQFKKDGSHDTNGAVDLGNPIESVLAYLASHYQEPITMQEVAEKVYLSPSYFSRLFKAEMGTTFTEYLTNFRIKKSKLLLRMTALSMDVVANSTGFSNASYFATTFKRIDGRTPSDYRALFSNFKDDHGAPEVSIKTKALTSGS</sequence>
<dbReference type="InterPro" id="IPR001789">
    <property type="entry name" value="Sig_transdc_resp-reg_receiver"/>
</dbReference>
<keyword evidence="8" id="KW-1185">Reference proteome</keyword>
<protein>
    <submittedName>
        <fullName evidence="7">Response regulator transcription factor</fullName>
    </submittedName>
</protein>
<dbReference type="InterPro" id="IPR018062">
    <property type="entry name" value="HTH_AraC-typ_CS"/>
</dbReference>
<dbReference type="EMBL" id="CP104064">
    <property type="protein sequence ID" value="WAH38009.1"/>
    <property type="molecule type" value="Genomic_DNA"/>
</dbReference>
<name>A0ABY6Z6X7_9BACL</name>
<dbReference type="InterPro" id="IPR009057">
    <property type="entry name" value="Homeodomain-like_sf"/>
</dbReference>
<evidence type="ECO:0000256" key="1">
    <source>
        <dbReference type="ARBA" id="ARBA00023015"/>
    </source>
</evidence>
<dbReference type="SUPFAM" id="SSF52172">
    <property type="entry name" value="CheY-like"/>
    <property type="match status" value="1"/>
</dbReference>
<dbReference type="Proteomes" id="UP001164803">
    <property type="component" value="Chromosome"/>
</dbReference>
<dbReference type="Pfam" id="PF12833">
    <property type="entry name" value="HTH_18"/>
    <property type="match status" value="1"/>
</dbReference>
<evidence type="ECO:0000313" key="8">
    <source>
        <dbReference type="Proteomes" id="UP001164803"/>
    </source>
</evidence>
<evidence type="ECO:0000256" key="4">
    <source>
        <dbReference type="PROSITE-ProRule" id="PRU00169"/>
    </source>
</evidence>
<dbReference type="SMART" id="SM00448">
    <property type="entry name" value="REC"/>
    <property type="match status" value="1"/>
</dbReference>
<dbReference type="Gene3D" id="1.10.10.60">
    <property type="entry name" value="Homeodomain-like"/>
    <property type="match status" value="2"/>
</dbReference>
<keyword evidence="1" id="KW-0805">Transcription regulation</keyword>
<dbReference type="Gene3D" id="3.40.50.2300">
    <property type="match status" value="1"/>
</dbReference>
<evidence type="ECO:0000256" key="2">
    <source>
        <dbReference type="ARBA" id="ARBA00023125"/>
    </source>
</evidence>
<organism evidence="7 8">
    <name type="scientific">Alicyclobacillus dauci</name>
    <dbReference type="NCBI Taxonomy" id="1475485"/>
    <lineage>
        <taxon>Bacteria</taxon>
        <taxon>Bacillati</taxon>
        <taxon>Bacillota</taxon>
        <taxon>Bacilli</taxon>
        <taxon>Bacillales</taxon>
        <taxon>Alicyclobacillaceae</taxon>
        <taxon>Alicyclobacillus</taxon>
    </lineage>
</organism>
<keyword evidence="2" id="KW-0238">DNA-binding</keyword>
<evidence type="ECO:0000259" key="5">
    <source>
        <dbReference type="PROSITE" id="PS01124"/>
    </source>
</evidence>
<feature type="domain" description="HTH araC/xylS-type" evidence="5">
    <location>
        <begin position="150"/>
        <end position="248"/>
    </location>
</feature>
<accession>A0ABY6Z6X7</accession>
<keyword evidence="3" id="KW-0804">Transcription</keyword>
<dbReference type="PROSITE" id="PS50110">
    <property type="entry name" value="RESPONSE_REGULATORY"/>
    <property type="match status" value="1"/>
</dbReference>
<dbReference type="InterPro" id="IPR011006">
    <property type="entry name" value="CheY-like_superfamily"/>
</dbReference>
<dbReference type="SMART" id="SM00342">
    <property type="entry name" value="HTH_ARAC"/>
    <property type="match status" value="1"/>
</dbReference>
<dbReference type="PRINTS" id="PR00032">
    <property type="entry name" value="HTHARAC"/>
</dbReference>
<dbReference type="SUPFAM" id="SSF46689">
    <property type="entry name" value="Homeodomain-like"/>
    <property type="match status" value="2"/>
</dbReference>
<dbReference type="PANTHER" id="PTHR43280">
    <property type="entry name" value="ARAC-FAMILY TRANSCRIPTIONAL REGULATOR"/>
    <property type="match status" value="1"/>
</dbReference>
<feature type="modified residue" description="4-aspartylphosphate" evidence="4">
    <location>
        <position position="55"/>
    </location>
</feature>
<gene>
    <name evidence="7" type="ORF">NZD86_05840</name>
</gene>
<feature type="domain" description="Response regulatory" evidence="6">
    <location>
        <begin position="3"/>
        <end position="120"/>
    </location>
</feature>
<dbReference type="InterPro" id="IPR020449">
    <property type="entry name" value="Tscrpt_reg_AraC-type_HTH"/>
</dbReference>
<reference evidence="7" key="1">
    <citation type="submission" date="2022-08" db="EMBL/GenBank/DDBJ databases">
        <title>Alicyclobacillus dauci DSM2870, complete genome.</title>
        <authorList>
            <person name="Wang Q."/>
            <person name="Cai R."/>
            <person name="Wang Z."/>
        </authorList>
    </citation>
    <scope>NUCLEOTIDE SEQUENCE</scope>
    <source>
        <strain evidence="7">DSM 28700</strain>
    </source>
</reference>
<proteinExistence type="predicted"/>